<protein>
    <submittedName>
        <fullName evidence="2">Uncharacterized protein</fullName>
    </submittedName>
</protein>
<reference evidence="2 3" key="1">
    <citation type="submission" date="2019-07" db="EMBL/GenBank/DDBJ databases">
        <title>Genomics analysis of Aphanomyces spp. identifies a new class of oomycete effector associated with host adaptation.</title>
        <authorList>
            <person name="Gaulin E."/>
        </authorList>
    </citation>
    <scope>NUCLEOTIDE SEQUENCE [LARGE SCALE GENOMIC DNA]</scope>
    <source>
        <strain evidence="2 3">ATCC 201684</strain>
    </source>
</reference>
<accession>A0A6G0WJM6</accession>
<organism evidence="2 3">
    <name type="scientific">Aphanomyces euteiches</name>
    <dbReference type="NCBI Taxonomy" id="100861"/>
    <lineage>
        <taxon>Eukaryota</taxon>
        <taxon>Sar</taxon>
        <taxon>Stramenopiles</taxon>
        <taxon>Oomycota</taxon>
        <taxon>Saprolegniomycetes</taxon>
        <taxon>Saprolegniales</taxon>
        <taxon>Verrucalvaceae</taxon>
        <taxon>Aphanomyces</taxon>
    </lineage>
</organism>
<evidence type="ECO:0000256" key="1">
    <source>
        <dbReference type="SAM" id="MobiDB-lite"/>
    </source>
</evidence>
<evidence type="ECO:0000313" key="2">
    <source>
        <dbReference type="EMBL" id="KAF0727422.1"/>
    </source>
</evidence>
<gene>
    <name evidence="2" type="ORF">Ae201684_014535</name>
</gene>
<dbReference type="VEuPathDB" id="FungiDB:AeMF1_010495"/>
<feature type="compositionally biased region" description="Acidic residues" evidence="1">
    <location>
        <begin position="135"/>
        <end position="149"/>
    </location>
</feature>
<dbReference type="Proteomes" id="UP000481153">
    <property type="component" value="Unassembled WGS sequence"/>
</dbReference>
<dbReference type="AlphaFoldDB" id="A0A6G0WJM6"/>
<keyword evidence="3" id="KW-1185">Reference proteome</keyword>
<feature type="region of interest" description="Disordered" evidence="1">
    <location>
        <begin position="132"/>
        <end position="156"/>
    </location>
</feature>
<evidence type="ECO:0000313" key="3">
    <source>
        <dbReference type="Proteomes" id="UP000481153"/>
    </source>
</evidence>
<name>A0A6G0WJM6_9STRA</name>
<comment type="caution">
    <text evidence="2">The sequence shown here is derived from an EMBL/GenBank/DDBJ whole genome shotgun (WGS) entry which is preliminary data.</text>
</comment>
<sequence length="304" mass="34042">MQPYLLRLTSNASLGFYLHASFQVFKGLAATHATMMVASKTYEVTLHPLDSVSCNGKRILLPTKIELGDTLDFSGMATSFKLELLVTHSVGAALGALNNMKAKESKSIDPAYINDNFVSSQLLDSAKRTNQSFDIDSDDENNDDDTEENPVDKSPEQALESADIIETFTSPRYCHKHGTARVKKTRAGFQYITPTQSQWMHMERTKWKKALQVALVNVQELQQLLTKATQDADSQTPSDWTSDAIKISKDDESWGLFAWLKYGFSKICSWPYAHSKFALILYGLSYLLYQGKANMRSSKAPELI</sequence>
<dbReference type="EMBL" id="VJMJ01000197">
    <property type="protein sequence ID" value="KAF0727422.1"/>
    <property type="molecule type" value="Genomic_DNA"/>
</dbReference>
<proteinExistence type="predicted"/>